<accession>A0A1J9QCX0</accession>
<protein>
    <recommendedName>
        <fullName evidence="3">HTH psq-type domain-containing protein</fullName>
    </recommendedName>
</protein>
<dbReference type="OrthoDB" id="5415741at2759"/>
<dbReference type="VEuPathDB" id="FungiDB:AJ78_01881"/>
<gene>
    <name evidence="1" type="ORF">AJ78_01881</name>
</gene>
<evidence type="ECO:0008006" key="3">
    <source>
        <dbReference type="Google" id="ProtNLM"/>
    </source>
</evidence>
<dbReference type="Proteomes" id="UP000182235">
    <property type="component" value="Unassembled WGS sequence"/>
</dbReference>
<evidence type="ECO:0000313" key="2">
    <source>
        <dbReference type="Proteomes" id="UP000182235"/>
    </source>
</evidence>
<evidence type="ECO:0000313" key="1">
    <source>
        <dbReference type="EMBL" id="OJD18051.1"/>
    </source>
</evidence>
<dbReference type="InterPro" id="IPR009057">
    <property type="entry name" value="Homeodomain-like_sf"/>
</dbReference>
<comment type="caution">
    <text evidence="1">The sequence shown here is derived from an EMBL/GenBank/DDBJ whole genome shotgun (WGS) entry which is preliminary data.</text>
</comment>
<name>A0A1J9QCX0_9EURO</name>
<dbReference type="SUPFAM" id="SSF46689">
    <property type="entry name" value="Homeodomain-like"/>
    <property type="match status" value="1"/>
</dbReference>
<reference evidence="1 2" key="1">
    <citation type="submission" date="2015-07" db="EMBL/GenBank/DDBJ databases">
        <title>Emmonsia species relationships and genome sequence.</title>
        <authorList>
            <consortium name="The Broad Institute Genomics Platform"/>
            <person name="Cuomo C.A."/>
            <person name="Munoz J.F."/>
            <person name="Imamovic A."/>
            <person name="Priest M.E."/>
            <person name="Young S."/>
            <person name="Clay O.K."/>
            <person name="McEwen J.G."/>
        </authorList>
    </citation>
    <scope>NUCLEOTIDE SEQUENCE [LARGE SCALE GENOMIC DNA]</scope>
    <source>
        <strain evidence="1 2">UAMH 9510</strain>
    </source>
</reference>
<organism evidence="1 2">
    <name type="scientific">Emergomyces pasteurianus Ep9510</name>
    <dbReference type="NCBI Taxonomy" id="1447872"/>
    <lineage>
        <taxon>Eukaryota</taxon>
        <taxon>Fungi</taxon>
        <taxon>Dikarya</taxon>
        <taxon>Ascomycota</taxon>
        <taxon>Pezizomycotina</taxon>
        <taxon>Eurotiomycetes</taxon>
        <taxon>Eurotiomycetidae</taxon>
        <taxon>Onygenales</taxon>
        <taxon>Ajellomycetaceae</taxon>
        <taxon>Emergomyces</taxon>
    </lineage>
</organism>
<keyword evidence="2" id="KW-1185">Reference proteome</keyword>
<proteinExistence type="predicted"/>
<dbReference type="EMBL" id="LGRN01000047">
    <property type="protein sequence ID" value="OJD18051.1"/>
    <property type="molecule type" value="Genomic_DNA"/>
</dbReference>
<dbReference type="AlphaFoldDB" id="A0A1J9QCX0"/>
<sequence>MAPGSTPHSVALRIQALSLIAFGIPIPEIESHLQISKRTLYAIRKKAFDRGFNPAQNTHILLDYVEDEPRSGRPKEIAPPQKEQIIMSATKDLAE</sequence>
<dbReference type="STRING" id="1447872.A0A1J9QCX0"/>